<gene>
    <name evidence="1" type="ORF">Rain11_0290</name>
</gene>
<proteinExistence type="predicted"/>
<sequence length="186" mass="22156">MRTAVSILSLSLLVGYIGYDNRQMLADEAKFLFSNPAEKVLNANLEEKTTIFTYEHEIFGRAILYAGTEPEYGLRHILARHSNKYFVNYKDKNKNTLFPDEFTAKDIVLGLKDFYENCVDIGLYNRRTERNMVYIGFMKLKKKRIKSLLVVRRETREIVTFYPFNEVREEEIWRELGIEQRKFHYD</sequence>
<evidence type="ECO:0000313" key="2">
    <source>
        <dbReference type="Proteomes" id="UP000233387"/>
    </source>
</evidence>
<organism evidence="1 2">
    <name type="scientific">Raineya orbicola</name>
    <dbReference type="NCBI Taxonomy" id="2016530"/>
    <lineage>
        <taxon>Bacteria</taxon>
        <taxon>Pseudomonadati</taxon>
        <taxon>Bacteroidota</taxon>
        <taxon>Cytophagia</taxon>
        <taxon>Cytophagales</taxon>
        <taxon>Raineyaceae</taxon>
        <taxon>Raineya</taxon>
    </lineage>
</organism>
<keyword evidence="2" id="KW-1185">Reference proteome</keyword>
<reference evidence="1 2" key="1">
    <citation type="submission" date="2017-06" db="EMBL/GenBank/DDBJ databases">
        <title>Raineya orbicola gen. nov., sp. nov. a slightly thermophilic bacterium of the phylum Bacteroidetes and the description of Raineyaceae fam. nov.</title>
        <authorList>
            <person name="Albuquerque L."/>
            <person name="Polonia A.R.M."/>
            <person name="Barroso C."/>
            <person name="Froufe H.J.C."/>
            <person name="Lage O."/>
            <person name="Lobo-Da-Cunha A."/>
            <person name="Egas C."/>
            <person name="Da Costa M.S."/>
        </authorList>
    </citation>
    <scope>NUCLEOTIDE SEQUENCE [LARGE SCALE GENOMIC DNA]</scope>
    <source>
        <strain evidence="1 2">SPSPC-11</strain>
    </source>
</reference>
<comment type="caution">
    <text evidence="1">The sequence shown here is derived from an EMBL/GenBank/DDBJ whole genome shotgun (WGS) entry which is preliminary data.</text>
</comment>
<dbReference type="RefSeq" id="WP_101357555.1">
    <property type="nucleotide sequence ID" value="NZ_NKXO01000003.1"/>
</dbReference>
<evidence type="ECO:0000313" key="1">
    <source>
        <dbReference type="EMBL" id="PKQ70753.1"/>
    </source>
</evidence>
<protein>
    <submittedName>
        <fullName evidence="1">Uncharacterized protein</fullName>
    </submittedName>
</protein>
<dbReference type="AlphaFoldDB" id="A0A2N3IKL7"/>
<dbReference type="EMBL" id="NKXO01000003">
    <property type="protein sequence ID" value="PKQ70753.1"/>
    <property type="molecule type" value="Genomic_DNA"/>
</dbReference>
<accession>A0A2N3IKL7</accession>
<name>A0A2N3IKL7_9BACT</name>
<dbReference type="Proteomes" id="UP000233387">
    <property type="component" value="Unassembled WGS sequence"/>
</dbReference>